<evidence type="ECO:0000313" key="2">
    <source>
        <dbReference type="Proteomes" id="UP000001542"/>
    </source>
</evidence>
<gene>
    <name evidence="1" type="ORF">TVAG_008760</name>
</gene>
<sequence>MISLFFYHILSENCYDFSSPILDQLIFSDESIYSCYIIHDCTAINLKLQKDGGRIRISKSNNKLQLNNVLFSGCSSSTAAVALVDNSMSVNTQNLCVYNCKSNEISFGRFSGEAEFTLCTTALLSGIDAGKDNNVLEFNCVGIVLNNNNFTSNIGKNIVNMQAKTTSSVIYLNFASNSIKNDLTGAGFEIGSKGNAKFSNFIRNILSYSLGTSGSNTTIESSYFISNYKDIKSKSNLYLVHCFTDQRISISGLVYAANISYEPYPRNNIYYSNGICRTTQYPKFIIPTPAPTLPEKCEDPPNEEKLHARRYKYVFCLAEFSSL</sequence>
<keyword evidence="2" id="KW-1185">Reference proteome</keyword>
<reference evidence="1" key="2">
    <citation type="journal article" date="2007" name="Science">
        <title>Draft genome sequence of the sexually transmitted pathogen Trichomonas vaginalis.</title>
        <authorList>
            <person name="Carlton J.M."/>
            <person name="Hirt R.P."/>
            <person name="Silva J.C."/>
            <person name="Delcher A.L."/>
            <person name="Schatz M."/>
            <person name="Zhao Q."/>
            <person name="Wortman J.R."/>
            <person name="Bidwell S.L."/>
            <person name="Alsmark U.C.M."/>
            <person name="Besteiro S."/>
            <person name="Sicheritz-Ponten T."/>
            <person name="Noel C.J."/>
            <person name="Dacks J.B."/>
            <person name="Foster P.G."/>
            <person name="Simillion C."/>
            <person name="Van de Peer Y."/>
            <person name="Miranda-Saavedra D."/>
            <person name="Barton G.J."/>
            <person name="Westrop G.D."/>
            <person name="Mueller S."/>
            <person name="Dessi D."/>
            <person name="Fiori P.L."/>
            <person name="Ren Q."/>
            <person name="Paulsen I."/>
            <person name="Zhang H."/>
            <person name="Bastida-Corcuera F.D."/>
            <person name="Simoes-Barbosa A."/>
            <person name="Brown M.T."/>
            <person name="Hayes R.D."/>
            <person name="Mukherjee M."/>
            <person name="Okumura C.Y."/>
            <person name="Schneider R."/>
            <person name="Smith A.J."/>
            <person name="Vanacova S."/>
            <person name="Villalvazo M."/>
            <person name="Haas B.J."/>
            <person name="Pertea M."/>
            <person name="Feldblyum T.V."/>
            <person name="Utterback T.R."/>
            <person name="Shu C.L."/>
            <person name="Osoegawa K."/>
            <person name="de Jong P.J."/>
            <person name="Hrdy I."/>
            <person name="Horvathova L."/>
            <person name="Zubacova Z."/>
            <person name="Dolezal P."/>
            <person name="Malik S.B."/>
            <person name="Logsdon J.M. Jr."/>
            <person name="Henze K."/>
            <person name="Gupta A."/>
            <person name="Wang C.C."/>
            <person name="Dunne R.L."/>
            <person name="Upcroft J.A."/>
            <person name="Upcroft P."/>
            <person name="White O."/>
            <person name="Salzberg S.L."/>
            <person name="Tang P."/>
            <person name="Chiu C.-H."/>
            <person name="Lee Y.-S."/>
            <person name="Embley T.M."/>
            <person name="Coombs G.H."/>
            <person name="Mottram J.C."/>
            <person name="Tachezy J."/>
            <person name="Fraser-Liggett C.M."/>
            <person name="Johnson P.J."/>
        </authorList>
    </citation>
    <scope>NUCLEOTIDE SEQUENCE [LARGE SCALE GENOMIC DNA]</scope>
    <source>
        <strain evidence="1">G3</strain>
    </source>
</reference>
<dbReference type="AlphaFoldDB" id="A2F7U8"/>
<dbReference type="InParanoid" id="A2F7U8"/>
<dbReference type="VEuPathDB" id="TrichDB:TVAG_008760"/>
<dbReference type="KEGG" id="tva:4756837"/>
<protein>
    <submittedName>
        <fullName evidence="1">Uncharacterized protein</fullName>
    </submittedName>
</protein>
<name>A2F7U8_TRIV3</name>
<evidence type="ECO:0000313" key="1">
    <source>
        <dbReference type="EMBL" id="EAX99027.1"/>
    </source>
</evidence>
<dbReference type="EMBL" id="DS113653">
    <property type="protein sequence ID" value="EAX99027.1"/>
    <property type="molecule type" value="Genomic_DNA"/>
</dbReference>
<proteinExistence type="predicted"/>
<reference evidence="1" key="1">
    <citation type="submission" date="2006-10" db="EMBL/GenBank/DDBJ databases">
        <authorList>
            <person name="Amadeo P."/>
            <person name="Zhao Q."/>
            <person name="Wortman J."/>
            <person name="Fraser-Liggett C."/>
            <person name="Carlton J."/>
        </authorList>
    </citation>
    <scope>NUCLEOTIDE SEQUENCE</scope>
    <source>
        <strain evidence="1">G3</strain>
    </source>
</reference>
<accession>A2F7U8</accession>
<dbReference type="VEuPathDB" id="TrichDB:TVAGG3_0018100"/>
<organism evidence="1 2">
    <name type="scientific">Trichomonas vaginalis (strain ATCC PRA-98 / G3)</name>
    <dbReference type="NCBI Taxonomy" id="412133"/>
    <lineage>
        <taxon>Eukaryota</taxon>
        <taxon>Metamonada</taxon>
        <taxon>Parabasalia</taxon>
        <taxon>Trichomonadida</taxon>
        <taxon>Trichomonadidae</taxon>
        <taxon>Trichomonas</taxon>
    </lineage>
</organism>
<dbReference type="RefSeq" id="XP_001311957.1">
    <property type="nucleotide sequence ID" value="XM_001311956.1"/>
</dbReference>
<dbReference type="Proteomes" id="UP000001542">
    <property type="component" value="Unassembled WGS sequence"/>
</dbReference>